<dbReference type="Pfam" id="PF00278">
    <property type="entry name" value="Orn_DAP_Arg_deC"/>
    <property type="match status" value="1"/>
</dbReference>
<dbReference type="RefSeq" id="XP_055886321.1">
    <property type="nucleotide sequence ID" value="XM_056030346.1"/>
</dbReference>
<dbReference type="OMA" id="NCIPRDL"/>
<feature type="active site" description="Proton donor" evidence="11">
    <location>
        <position position="471"/>
    </location>
</feature>
<evidence type="ECO:0000313" key="16">
    <source>
        <dbReference type="RefSeq" id="XP_055886321.1"/>
    </source>
</evidence>
<evidence type="ECO:0000256" key="1">
    <source>
        <dbReference type="ARBA" id="ARBA00001933"/>
    </source>
</evidence>
<comment type="function">
    <text evidence="8">Catalyzes the first and rate-limiting step of polyamine biosynthesis that converts ornithine into putrescine, which is the precursor for the polyamines, spermidine and spermine. Polyamines are essential for cell proliferation and are implicated in cellular processes, ranging from DNA replication to apoptosis.</text>
</comment>
<dbReference type="PANTHER" id="PTHR11482:SF6">
    <property type="entry name" value="ORNITHINE DECARBOXYLASE 1-RELATED"/>
    <property type="match status" value="1"/>
</dbReference>
<dbReference type="GO" id="GO:0004586">
    <property type="term" value="F:ornithine decarboxylase activity"/>
    <property type="evidence" value="ECO:0007669"/>
    <property type="project" value="UniProtKB-EC"/>
</dbReference>
<sequence>MSTGVTVQLEMAGGHSSVSIDLYNSVTTMDDLVQERVSRLQAYEHDTTFIIANIGTLYSQLSKWKELMPRVKPFYALKCNNDPVVTKVLADIGLGFDCASQSEIEQILQLGVHPSRIVFANPNKHMSHLRFAAQNNVDLMTFDDICEVLKIKQSFPNARLLLRIKTRRHFRARHTFNKKFGCDPCLVRSLLIQCKQLSVNVVGFSFHIGSLPEENSYFTTTIADVSDLFQIGEELGFRMTILDIGGGFPGVDTEKQSFQKVAKEINEALERHFPTSRGVDVIAEPGRYFVTSCYTLAVQVMSKKVVAESFEANDQNVKMNEHTIVNEHIIVNEHSHQNGHIYQNGCAPDNKLTLDSQSEHTNGDSHIITNGHTSANGHIQVNRHTSANGHAILSNLDTVEKHRFQNGLSHENGRIERPDHETAYVYMYFINDGLFGTFSNVRTDQLVARPSFLKDCDTKAMHTSILWGPTCAESDCVMKECLLPELRVGQWLFFQNMGAYSVTQACGFNGIEPPLKFYVCDQKTWDLISHEIDLAASQG</sequence>
<dbReference type="InterPro" id="IPR009006">
    <property type="entry name" value="Ala_racemase/Decarboxylase_C"/>
</dbReference>
<comment type="similarity">
    <text evidence="2 12">Belongs to the Orn/Lys/Arg decarboxylase class-II family.</text>
</comment>
<evidence type="ECO:0000256" key="7">
    <source>
        <dbReference type="ARBA" id="ARBA00034138"/>
    </source>
</evidence>
<dbReference type="EC" id="4.1.1.17" evidence="7"/>
<dbReference type="GO" id="GO:0033387">
    <property type="term" value="P:putrescine biosynthetic process from arginine, via ornithine"/>
    <property type="evidence" value="ECO:0007669"/>
    <property type="project" value="TreeGrafter"/>
</dbReference>
<dbReference type="SUPFAM" id="SSF51419">
    <property type="entry name" value="PLP-binding barrel"/>
    <property type="match status" value="1"/>
</dbReference>
<dbReference type="PROSITE" id="PS00878">
    <property type="entry name" value="ODR_DC_2_1"/>
    <property type="match status" value="1"/>
</dbReference>
<comment type="cofactor">
    <cofactor evidence="1 11">
        <name>pyridoxal 5'-phosphate</name>
        <dbReference type="ChEBI" id="CHEBI:597326"/>
    </cofactor>
</comment>
<dbReference type="Gene3D" id="2.40.37.10">
    <property type="entry name" value="Lyase, Ornithine Decarboxylase, Chain A, domain 1"/>
    <property type="match status" value="2"/>
</dbReference>
<feature type="modified residue" description="N6-(pyridoxal phosphate)lysine" evidence="11">
    <location>
        <position position="78"/>
    </location>
</feature>
<proteinExistence type="inferred from homology"/>
<evidence type="ECO:0000256" key="8">
    <source>
        <dbReference type="ARBA" id="ARBA00037173"/>
    </source>
</evidence>
<dbReference type="OrthoDB" id="6123980at2759"/>
<comment type="pathway">
    <text evidence="6">Amine and polyamine biosynthesis; putrescine biosynthesis via L-ornithine pathway; putrescine from L-ornithine: step 1/1.</text>
</comment>
<comment type="catalytic activity">
    <reaction evidence="10">
        <text>L-ornithine + H(+) = putrescine + CO2</text>
        <dbReference type="Rhea" id="RHEA:22964"/>
        <dbReference type="ChEBI" id="CHEBI:15378"/>
        <dbReference type="ChEBI" id="CHEBI:16526"/>
        <dbReference type="ChEBI" id="CHEBI:46911"/>
        <dbReference type="ChEBI" id="CHEBI:326268"/>
        <dbReference type="EC" id="4.1.1.17"/>
    </reaction>
</comment>
<dbReference type="GeneID" id="106076019"/>
<evidence type="ECO:0000256" key="5">
    <source>
        <dbReference type="ARBA" id="ARBA00023239"/>
    </source>
</evidence>
<keyword evidence="3 11" id="KW-0663">Pyridoxal phosphate</keyword>
<keyword evidence="15" id="KW-1185">Reference proteome</keyword>
<dbReference type="InterPro" id="IPR029066">
    <property type="entry name" value="PLP-binding_barrel"/>
</dbReference>
<evidence type="ECO:0000313" key="15">
    <source>
        <dbReference type="Proteomes" id="UP001165740"/>
    </source>
</evidence>
<dbReference type="PRINTS" id="PR01179">
    <property type="entry name" value="ODADCRBXLASE"/>
</dbReference>
<comment type="subunit">
    <text evidence="9">Homodimer. Only the dimer is catalytically active, as the active sites are constructed of residues from both monomers.</text>
</comment>
<evidence type="ECO:0000256" key="6">
    <source>
        <dbReference type="ARBA" id="ARBA00034115"/>
    </source>
</evidence>
<evidence type="ECO:0000256" key="12">
    <source>
        <dbReference type="RuleBase" id="RU003737"/>
    </source>
</evidence>
<dbReference type="InterPro" id="IPR022644">
    <property type="entry name" value="De-COase2_N"/>
</dbReference>
<dbReference type="Proteomes" id="UP001165740">
    <property type="component" value="Chromosome 5"/>
</dbReference>
<dbReference type="InterPro" id="IPR022653">
    <property type="entry name" value="De-COase2_pyr-phos_BS"/>
</dbReference>
<keyword evidence="4" id="KW-0620">Polyamine biosynthesis</keyword>
<dbReference type="Gene3D" id="3.20.20.10">
    <property type="entry name" value="Alanine racemase"/>
    <property type="match status" value="1"/>
</dbReference>
<protein>
    <recommendedName>
        <fullName evidence="7">ornithine decarboxylase</fullName>
        <ecNumber evidence="7">4.1.1.17</ecNumber>
    </recommendedName>
</protein>
<evidence type="ECO:0000256" key="3">
    <source>
        <dbReference type="ARBA" id="ARBA00022898"/>
    </source>
</evidence>
<evidence type="ECO:0000256" key="11">
    <source>
        <dbReference type="PIRSR" id="PIRSR600183-50"/>
    </source>
</evidence>
<gene>
    <name evidence="16" type="primary">LOC106076019</name>
</gene>
<dbReference type="SUPFAM" id="SSF50621">
    <property type="entry name" value="Alanine racemase C-terminal domain-like"/>
    <property type="match status" value="1"/>
</dbReference>
<evidence type="ECO:0000256" key="10">
    <source>
        <dbReference type="ARBA" id="ARBA00049127"/>
    </source>
</evidence>
<dbReference type="AlphaFoldDB" id="A0A9W3AGH5"/>
<dbReference type="FunFam" id="3.20.20.10:FF:000005">
    <property type="entry name" value="Ornithine decarboxylase"/>
    <property type="match status" value="1"/>
</dbReference>
<name>A0A9W3AGH5_BIOGL</name>
<evidence type="ECO:0000256" key="4">
    <source>
        <dbReference type="ARBA" id="ARBA00023115"/>
    </source>
</evidence>
<reference evidence="16" key="1">
    <citation type="submission" date="2025-08" db="UniProtKB">
        <authorList>
            <consortium name="RefSeq"/>
        </authorList>
    </citation>
    <scope>IDENTIFICATION</scope>
</reference>
<evidence type="ECO:0000259" key="13">
    <source>
        <dbReference type="Pfam" id="PF00278"/>
    </source>
</evidence>
<organism evidence="15 16">
    <name type="scientific">Biomphalaria glabrata</name>
    <name type="common">Bloodfluke planorb</name>
    <name type="synonym">Freshwater snail</name>
    <dbReference type="NCBI Taxonomy" id="6526"/>
    <lineage>
        <taxon>Eukaryota</taxon>
        <taxon>Metazoa</taxon>
        <taxon>Spiralia</taxon>
        <taxon>Lophotrochozoa</taxon>
        <taxon>Mollusca</taxon>
        <taxon>Gastropoda</taxon>
        <taxon>Heterobranchia</taxon>
        <taxon>Euthyneura</taxon>
        <taxon>Panpulmonata</taxon>
        <taxon>Hygrophila</taxon>
        <taxon>Lymnaeoidea</taxon>
        <taxon>Planorbidae</taxon>
        <taxon>Biomphalaria</taxon>
    </lineage>
</organism>
<dbReference type="PRINTS" id="PR01182">
    <property type="entry name" value="ORNDCRBXLASE"/>
</dbReference>
<evidence type="ECO:0000256" key="2">
    <source>
        <dbReference type="ARBA" id="ARBA00008872"/>
    </source>
</evidence>
<feature type="domain" description="Orn/DAP/Arg decarboxylase 2 C-terminal" evidence="13">
    <location>
        <begin position="425"/>
        <end position="498"/>
    </location>
</feature>
<dbReference type="InterPro" id="IPR002433">
    <property type="entry name" value="Orn_de-COase"/>
</dbReference>
<dbReference type="GO" id="GO:0005737">
    <property type="term" value="C:cytoplasm"/>
    <property type="evidence" value="ECO:0007669"/>
    <property type="project" value="TreeGrafter"/>
</dbReference>
<dbReference type="PANTHER" id="PTHR11482">
    <property type="entry name" value="ARGININE/DIAMINOPIMELATE/ORNITHINE DECARBOXYLASE"/>
    <property type="match status" value="1"/>
</dbReference>
<accession>A0A9W3AGH5</accession>
<feature type="domain" description="Orn/DAP/Arg decarboxylase 2 N-terminal" evidence="14">
    <location>
        <begin position="56"/>
        <end position="290"/>
    </location>
</feature>
<dbReference type="InterPro" id="IPR022643">
    <property type="entry name" value="De-COase2_C"/>
</dbReference>
<dbReference type="InterPro" id="IPR000183">
    <property type="entry name" value="Orn/DAP/Arg_de-COase"/>
</dbReference>
<evidence type="ECO:0000256" key="9">
    <source>
        <dbReference type="ARBA" id="ARBA00046672"/>
    </source>
</evidence>
<evidence type="ECO:0000259" key="14">
    <source>
        <dbReference type="Pfam" id="PF02784"/>
    </source>
</evidence>
<dbReference type="CDD" id="cd00622">
    <property type="entry name" value="PLPDE_III_ODC"/>
    <property type="match status" value="1"/>
</dbReference>
<keyword evidence="5" id="KW-0456">Lyase</keyword>
<dbReference type="Pfam" id="PF02784">
    <property type="entry name" value="Orn_Arg_deC_N"/>
    <property type="match status" value="1"/>
</dbReference>